<dbReference type="EMBL" id="JAGMWT010000001">
    <property type="protein sequence ID" value="KAH7137944.1"/>
    <property type="molecule type" value="Genomic_DNA"/>
</dbReference>
<reference evidence="1" key="1">
    <citation type="journal article" date="2021" name="Nat. Commun.">
        <title>Genetic determinants of endophytism in the Arabidopsis root mycobiome.</title>
        <authorList>
            <person name="Mesny F."/>
            <person name="Miyauchi S."/>
            <person name="Thiergart T."/>
            <person name="Pickel B."/>
            <person name="Atanasova L."/>
            <person name="Karlsson M."/>
            <person name="Huettel B."/>
            <person name="Barry K.W."/>
            <person name="Haridas S."/>
            <person name="Chen C."/>
            <person name="Bauer D."/>
            <person name="Andreopoulos W."/>
            <person name="Pangilinan J."/>
            <person name="LaButti K."/>
            <person name="Riley R."/>
            <person name="Lipzen A."/>
            <person name="Clum A."/>
            <person name="Drula E."/>
            <person name="Henrissat B."/>
            <person name="Kohler A."/>
            <person name="Grigoriev I.V."/>
            <person name="Martin F.M."/>
            <person name="Hacquard S."/>
        </authorList>
    </citation>
    <scope>NUCLEOTIDE SEQUENCE</scope>
    <source>
        <strain evidence="1">MPI-CAGE-CH-0243</strain>
    </source>
</reference>
<proteinExistence type="predicted"/>
<accession>A0A9P9J1H3</accession>
<gene>
    <name evidence="1" type="ORF">B0J11DRAFT_422993</name>
</gene>
<dbReference type="OrthoDB" id="3785770at2759"/>
<protein>
    <submittedName>
        <fullName evidence="1">Uncharacterized protein</fullName>
    </submittedName>
</protein>
<dbReference type="AlphaFoldDB" id="A0A9P9J1H3"/>
<sequence length="59" mass="6757">MDPARQVLAQRFKLGVPKAYSRLAVWGNESAQRWQYLTLEEETALVLFLLSMSSFGRPV</sequence>
<organism evidence="1 2">
    <name type="scientific">Dendryphion nanum</name>
    <dbReference type="NCBI Taxonomy" id="256645"/>
    <lineage>
        <taxon>Eukaryota</taxon>
        <taxon>Fungi</taxon>
        <taxon>Dikarya</taxon>
        <taxon>Ascomycota</taxon>
        <taxon>Pezizomycotina</taxon>
        <taxon>Dothideomycetes</taxon>
        <taxon>Pleosporomycetidae</taxon>
        <taxon>Pleosporales</taxon>
        <taxon>Torulaceae</taxon>
        <taxon>Dendryphion</taxon>
    </lineage>
</organism>
<keyword evidence="2" id="KW-1185">Reference proteome</keyword>
<evidence type="ECO:0000313" key="2">
    <source>
        <dbReference type="Proteomes" id="UP000700596"/>
    </source>
</evidence>
<comment type="caution">
    <text evidence="1">The sequence shown here is derived from an EMBL/GenBank/DDBJ whole genome shotgun (WGS) entry which is preliminary data.</text>
</comment>
<evidence type="ECO:0000313" key="1">
    <source>
        <dbReference type="EMBL" id="KAH7137944.1"/>
    </source>
</evidence>
<dbReference type="Proteomes" id="UP000700596">
    <property type="component" value="Unassembled WGS sequence"/>
</dbReference>
<name>A0A9P9J1H3_9PLEO</name>